<sequence length="196" mass="20899">MEPLQCTIDDSVPIPSNLSSELKDFILEHTYPSSTVVAASAPSVAPVAPTSSPPPASPLASTPPTSSPASSPPYSPAPVISSRHLQYIPAPSISSRSSTTSTSSLNSDDSSVVRESGDITLISCPTLPKLEQKTRSWFAFMVLIGRNKQLLKEADAHQCIRGIRIEQNKRAEKKLVGPSPVEKKDKLSLVPSEQVV</sequence>
<dbReference type="RefSeq" id="XP_031023433.1">
    <property type="nucleotide sequence ID" value="XM_031170538.1"/>
</dbReference>
<accession>A0A507C3T4</accession>
<dbReference type="GeneID" id="42005835"/>
<protein>
    <submittedName>
        <fullName evidence="2">Uncharacterized protein</fullName>
    </submittedName>
</protein>
<comment type="caution">
    <text evidence="2">The sequence shown here is derived from an EMBL/GenBank/DDBJ whole genome shotgun (WGS) entry which is preliminary data.</text>
</comment>
<gene>
    <name evidence="2" type="ORF">SmJEL517_g04610</name>
</gene>
<keyword evidence="3" id="KW-1185">Reference proteome</keyword>
<evidence type="ECO:0000313" key="2">
    <source>
        <dbReference type="EMBL" id="TPX32183.1"/>
    </source>
</evidence>
<feature type="compositionally biased region" description="Low complexity" evidence="1">
    <location>
        <begin position="58"/>
        <end position="69"/>
    </location>
</feature>
<feature type="region of interest" description="Disordered" evidence="1">
    <location>
        <begin position="91"/>
        <end position="112"/>
    </location>
</feature>
<organism evidence="2 3">
    <name type="scientific">Synchytrium microbalum</name>
    <dbReference type="NCBI Taxonomy" id="1806994"/>
    <lineage>
        <taxon>Eukaryota</taxon>
        <taxon>Fungi</taxon>
        <taxon>Fungi incertae sedis</taxon>
        <taxon>Chytridiomycota</taxon>
        <taxon>Chytridiomycota incertae sedis</taxon>
        <taxon>Chytridiomycetes</taxon>
        <taxon>Synchytriales</taxon>
        <taxon>Synchytriaceae</taxon>
        <taxon>Synchytrium</taxon>
    </lineage>
</organism>
<evidence type="ECO:0000256" key="1">
    <source>
        <dbReference type="SAM" id="MobiDB-lite"/>
    </source>
</evidence>
<dbReference type="AlphaFoldDB" id="A0A507C3T4"/>
<evidence type="ECO:0000313" key="3">
    <source>
        <dbReference type="Proteomes" id="UP000319731"/>
    </source>
</evidence>
<feature type="compositionally biased region" description="Basic and acidic residues" evidence="1">
    <location>
        <begin position="174"/>
        <end position="187"/>
    </location>
</feature>
<feature type="region of interest" description="Disordered" evidence="1">
    <location>
        <begin position="40"/>
        <end position="76"/>
    </location>
</feature>
<reference evidence="2 3" key="1">
    <citation type="journal article" date="2019" name="Sci. Rep.">
        <title>Comparative genomics of chytrid fungi reveal insights into the obligate biotrophic and pathogenic lifestyle of Synchytrium endobioticum.</title>
        <authorList>
            <person name="van de Vossenberg B.T.L.H."/>
            <person name="Warris S."/>
            <person name="Nguyen H.D.T."/>
            <person name="van Gent-Pelzer M.P.E."/>
            <person name="Joly D.L."/>
            <person name="van de Geest H.C."/>
            <person name="Bonants P.J.M."/>
            <person name="Smith D.S."/>
            <person name="Levesque C.A."/>
            <person name="van der Lee T.A.J."/>
        </authorList>
    </citation>
    <scope>NUCLEOTIDE SEQUENCE [LARGE SCALE GENOMIC DNA]</scope>
    <source>
        <strain evidence="2 3">JEL517</strain>
    </source>
</reference>
<proteinExistence type="predicted"/>
<name>A0A507C3T4_9FUNG</name>
<dbReference type="Proteomes" id="UP000319731">
    <property type="component" value="Unassembled WGS sequence"/>
</dbReference>
<feature type="region of interest" description="Disordered" evidence="1">
    <location>
        <begin position="174"/>
        <end position="196"/>
    </location>
</feature>
<feature type="compositionally biased region" description="Low complexity" evidence="1">
    <location>
        <begin position="40"/>
        <end position="50"/>
    </location>
</feature>
<dbReference type="EMBL" id="QEAO01000033">
    <property type="protein sequence ID" value="TPX32183.1"/>
    <property type="molecule type" value="Genomic_DNA"/>
</dbReference>
<feature type="compositionally biased region" description="Low complexity" evidence="1">
    <location>
        <begin position="92"/>
        <end position="110"/>
    </location>
</feature>